<comment type="catalytic activity">
    <reaction evidence="1 5">
        <text>L-glutamyl-[protein] + S-adenosyl-L-methionine = [protein]-L-glutamate 5-O-methyl ester + S-adenosyl-L-homocysteine</text>
        <dbReference type="Rhea" id="RHEA:24452"/>
        <dbReference type="Rhea" id="RHEA-COMP:10208"/>
        <dbReference type="Rhea" id="RHEA-COMP:10311"/>
        <dbReference type="ChEBI" id="CHEBI:29973"/>
        <dbReference type="ChEBI" id="CHEBI:57856"/>
        <dbReference type="ChEBI" id="CHEBI:59789"/>
        <dbReference type="ChEBI" id="CHEBI:82795"/>
        <dbReference type="EC" id="2.1.1.80"/>
    </reaction>
</comment>
<dbReference type="PANTHER" id="PTHR24422:SF19">
    <property type="entry name" value="CHEMOTAXIS PROTEIN METHYLTRANSFERASE"/>
    <property type="match status" value="1"/>
</dbReference>
<dbReference type="EMBL" id="CP151767">
    <property type="protein sequence ID" value="WZU66956.2"/>
    <property type="molecule type" value="Genomic_DNA"/>
</dbReference>
<sequence length="301" mass="33785">MNALNPTLPKANGPSEYAFTDADFRQIAQMANEIYGLFLQDSKKPLVYSRLAKRLRALGLNSFREYCDLFRTTAGRDEQTHLLSALTTNVTHFFRENHHFEQLSTEILPRLIDAARRGEKVRIWSAACSAGQEAYCLAAAVVAACPDAGRFDIKILATDVDPNVLKIAETGRYPVDQLSAIPSEMRRTMVAPTTSDDDFEINPKLRELVTFGELNLVGDWPMKRPFDVIFCRNAAIYFDQTTQARLWERFNTALKPMGYLMIGHSERLSGPATQYFKSIGVTAYQKQQGPGTGRAPYSGEQ</sequence>
<dbReference type="InterPro" id="IPR050903">
    <property type="entry name" value="Bact_Chemotaxis_MeTrfase"/>
</dbReference>
<keyword evidence="4 5" id="KW-0949">S-adenosyl-L-methionine</keyword>
<dbReference type="InterPro" id="IPR022641">
    <property type="entry name" value="CheR_N"/>
</dbReference>
<dbReference type="RefSeq" id="WP_373635291.1">
    <property type="nucleotide sequence ID" value="NZ_CP151767.2"/>
</dbReference>
<dbReference type="PRINTS" id="PR00996">
    <property type="entry name" value="CHERMTFRASE"/>
</dbReference>
<evidence type="ECO:0000256" key="3">
    <source>
        <dbReference type="ARBA" id="ARBA00022679"/>
    </source>
</evidence>
<dbReference type="AlphaFoldDB" id="A0AAN0MF85"/>
<accession>A0AAN0MF85</accession>
<feature type="binding site" evidence="6">
    <location>
        <position position="95"/>
    </location>
    <ligand>
        <name>S-adenosyl-L-methionine</name>
        <dbReference type="ChEBI" id="CHEBI:59789"/>
    </ligand>
</feature>
<keyword evidence="2 5" id="KW-0489">Methyltransferase</keyword>
<proteinExistence type="predicted"/>
<dbReference type="Pfam" id="PF03705">
    <property type="entry name" value="CheR_N"/>
    <property type="match status" value="1"/>
</dbReference>
<organism evidence="8 9">
    <name type="scientific">Yoonia rhodophyticola</name>
    <dbReference type="NCBI Taxonomy" id="3137370"/>
    <lineage>
        <taxon>Bacteria</taxon>
        <taxon>Pseudomonadati</taxon>
        <taxon>Pseudomonadota</taxon>
        <taxon>Alphaproteobacteria</taxon>
        <taxon>Rhodobacterales</taxon>
        <taxon>Paracoccaceae</taxon>
        <taxon>Yoonia</taxon>
    </lineage>
</organism>
<dbReference type="PROSITE" id="PS50123">
    <property type="entry name" value="CHER"/>
    <property type="match status" value="1"/>
</dbReference>
<dbReference type="KEGG" id="yrh:AABB31_18525"/>
<feature type="binding site" evidence="6">
    <location>
        <position position="159"/>
    </location>
    <ligand>
        <name>S-adenosyl-L-methionine</name>
        <dbReference type="ChEBI" id="CHEBI:59789"/>
    </ligand>
</feature>
<dbReference type="SUPFAM" id="SSF53335">
    <property type="entry name" value="S-adenosyl-L-methionine-dependent methyltransferases"/>
    <property type="match status" value="1"/>
</dbReference>
<evidence type="ECO:0000313" key="8">
    <source>
        <dbReference type="EMBL" id="WZU66956.2"/>
    </source>
</evidence>
<protein>
    <recommendedName>
        <fullName evidence="5">Chemotaxis protein methyltransferase</fullName>
        <ecNumber evidence="5">2.1.1.80</ecNumber>
    </recommendedName>
</protein>
<dbReference type="InterPro" id="IPR029063">
    <property type="entry name" value="SAM-dependent_MTases_sf"/>
</dbReference>
<dbReference type="InterPro" id="IPR022642">
    <property type="entry name" value="CheR_C"/>
</dbReference>
<dbReference type="Gene3D" id="1.10.155.10">
    <property type="entry name" value="Chemotaxis receptor methyltransferase CheR, N-terminal domain"/>
    <property type="match status" value="1"/>
</dbReference>
<name>A0AAN0MF85_9RHOB</name>
<evidence type="ECO:0000313" key="9">
    <source>
        <dbReference type="Proteomes" id="UP001470809"/>
    </source>
</evidence>
<dbReference type="InterPro" id="IPR036804">
    <property type="entry name" value="CheR_N_sf"/>
</dbReference>
<reference evidence="8" key="1">
    <citation type="submission" date="2024-08" db="EMBL/GenBank/DDBJ databases">
        <title>Phylogenomic analyses of a clade within the roseobacter group suggest taxonomic reassignments of species of the genera Aestuariivita, Citreicella, Loktanella, Nautella, Pelagibaca, Ruegeria, Thalassobius, Thiobacimonas and Tropicibacter, and the proposal o.</title>
        <authorList>
            <person name="Jeon C.O."/>
        </authorList>
    </citation>
    <scope>NUCLEOTIDE SEQUENCE</scope>
    <source>
        <strain evidence="8">SS1-5</strain>
    </source>
</reference>
<dbReference type="PIRSF" id="PIRSF000410">
    <property type="entry name" value="CheR"/>
    <property type="match status" value="1"/>
</dbReference>
<dbReference type="InterPro" id="IPR000780">
    <property type="entry name" value="CheR_MeTrfase"/>
</dbReference>
<dbReference type="SUPFAM" id="SSF47757">
    <property type="entry name" value="Chemotaxis receptor methyltransferase CheR, N-terminal domain"/>
    <property type="match status" value="1"/>
</dbReference>
<dbReference type="PANTHER" id="PTHR24422">
    <property type="entry name" value="CHEMOTAXIS PROTEIN METHYLTRANSFERASE"/>
    <property type="match status" value="1"/>
</dbReference>
<feature type="binding site" evidence="6">
    <location>
        <begin position="215"/>
        <end position="216"/>
    </location>
    <ligand>
        <name>S-adenosyl-L-methionine</name>
        <dbReference type="ChEBI" id="CHEBI:59789"/>
    </ligand>
</feature>
<feature type="domain" description="CheR-type methyltransferase" evidence="7">
    <location>
        <begin position="12"/>
        <end position="289"/>
    </location>
</feature>
<evidence type="ECO:0000259" key="7">
    <source>
        <dbReference type="PROSITE" id="PS50123"/>
    </source>
</evidence>
<feature type="binding site" evidence="6">
    <location>
        <position position="89"/>
    </location>
    <ligand>
        <name>S-adenosyl-L-methionine</name>
        <dbReference type="ChEBI" id="CHEBI:59789"/>
    </ligand>
</feature>
<dbReference type="Gene3D" id="3.40.50.150">
    <property type="entry name" value="Vaccinia Virus protein VP39"/>
    <property type="match status" value="1"/>
</dbReference>
<dbReference type="SMART" id="SM00138">
    <property type="entry name" value="MeTrc"/>
    <property type="match status" value="1"/>
</dbReference>
<dbReference type="GO" id="GO:0032259">
    <property type="term" value="P:methylation"/>
    <property type="evidence" value="ECO:0007669"/>
    <property type="project" value="UniProtKB-KW"/>
</dbReference>
<dbReference type="Pfam" id="PF01739">
    <property type="entry name" value="CheR"/>
    <property type="match status" value="1"/>
</dbReference>
<evidence type="ECO:0000256" key="5">
    <source>
        <dbReference type="PIRNR" id="PIRNR000410"/>
    </source>
</evidence>
<feature type="binding site" evidence="6">
    <location>
        <position position="91"/>
    </location>
    <ligand>
        <name>S-adenosyl-L-methionine</name>
        <dbReference type="ChEBI" id="CHEBI:59789"/>
    </ligand>
</feature>
<evidence type="ECO:0000256" key="1">
    <source>
        <dbReference type="ARBA" id="ARBA00001541"/>
    </source>
</evidence>
<gene>
    <name evidence="8" type="ORF">AABB31_18525</name>
</gene>
<evidence type="ECO:0000256" key="4">
    <source>
        <dbReference type="ARBA" id="ARBA00022691"/>
    </source>
</evidence>
<dbReference type="EC" id="2.1.1.80" evidence="5"/>
<dbReference type="GO" id="GO:0008983">
    <property type="term" value="F:protein-glutamate O-methyltransferase activity"/>
    <property type="evidence" value="ECO:0007669"/>
    <property type="project" value="UniProtKB-EC"/>
</dbReference>
<feature type="binding site" evidence="6">
    <location>
        <position position="133"/>
    </location>
    <ligand>
        <name>S-adenosyl-L-methionine</name>
        <dbReference type="ChEBI" id="CHEBI:59789"/>
    </ligand>
</feature>
<evidence type="ECO:0000256" key="2">
    <source>
        <dbReference type="ARBA" id="ARBA00022603"/>
    </source>
</evidence>
<keyword evidence="3 5" id="KW-0808">Transferase</keyword>
<comment type="function">
    <text evidence="5">Methylation of the membrane-bound methyl-accepting chemotaxis proteins (MCP) to form gamma-glutamyl methyl ester residues in MCP.</text>
</comment>
<evidence type="ECO:0000256" key="6">
    <source>
        <dbReference type="PIRSR" id="PIRSR000410-1"/>
    </source>
</evidence>
<feature type="binding site" evidence="6">
    <location>
        <begin position="232"/>
        <end position="233"/>
    </location>
    <ligand>
        <name>S-adenosyl-L-methionine</name>
        <dbReference type="ChEBI" id="CHEBI:59789"/>
    </ligand>
</feature>
<dbReference type="InterPro" id="IPR026024">
    <property type="entry name" value="Chemotaxis_MeTrfase_CheR"/>
</dbReference>
<dbReference type="Proteomes" id="UP001470809">
    <property type="component" value="Chromosome"/>
</dbReference>
<keyword evidence="9" id="KW-1185">Reference proteome</keyword>